<dbReference type="AlphaFoldDB" id="A0A1H7CST2"/>
<name>A0A1H7CST2_9BURK</name>
<keyword evidence="1" id="KW-0802">TPR repeat</keyword>
<dbReference type="PROSITE" id="PS50005">
    <property type="entry name" value="TPR"/>
    <property type="match status" value="1"/>
</dbReference>
<dbReference type="SUPFAM" id="SSF55073">
    <property type="entry name" value="Nucleotide cyclase"/>
    <property type="match status" value="1"/>
</dbReference>
<proteinExistence type="predicted"/>
<protein>
    <submittedName>
        <fullName evidence="2">TolB amino-terminal domain-containing protein</fullName>
    </submittedName>
</protein>
<dbReference type="CDD" id="cd07302">
    <property type="entry name" value="CHD"/>
    <property type="match status" value="1"/>
</dbReference>
<organism evidence="2 3">
    <name type="scientific">Paraburkholderia diazotrophica</name>
    <dbReference type="NCBI Taxonomy" id="667676"/>
    <lineage>
        <taxon>Bacteria</taxon>
        <taxon>Pseudomonadati</taxon>
        <taxon>Pseudomonadota</taxon>
        <taxon>Betaproteobacteria</taxon>
        <taxon>Burkholderiales</taxon>
        <taxon>Burkholderiaceae</taxon>
        <taxon>Paraburkholderia</taxon>
    </lineage>
</organism>
<feature type="repeat" description="TPR" evidence="1">
    <location>
        <begin position="495"/>
        <end position="528"/>
    </location>
</feature>
<keyword evidence="3" id="KW-1185">Reference proteome</keyword>
<evidence type="ECO:0000256" key="1">
    <source>
        <dbReference type="PROSITE-ProRule" id="PRU00339"/>
    </source>
</evidence>
<dbReference type="InterPro" id="IPR029787">
    <property type="entry name" value="Nucleotide_cyclase"/>
</dbReference>
<dbReference type="PANTHER" id="PTHR12558:SF33">
    <property type="entry name" value="BLL7664 PROTEIN"/>
    <property type="match status" value="1"/>
</dbReference>
<dbReference type="STRING" id="667676.SAMN05192539_102425"/>
<reference evidence="3" key="1">
    <citation type="submission" date="2016-10" db="EMBL/GenBank/DDBJ databases">
        <authorList>
            <person name="Varghese N."/>
            <person name="Submissions S."/>
        </authorList>
    </citation>
    <scope>NUCLEOTIDE SEQUENCE [LARGE SCALE GENOMIC DNA]</scope>
    <source>
        <strain evidence="3">LMG 26031</strain>
    </source>
</reference>
<dbReference type="GO" id="GO:0009190">
    <property type="term" value="P:cyclic nucleotide biosynthetic process"/>
    <property type="evidence" value="ECO:0007669"/>
    <property type="project" value="InterPro"/>
</dbReference>
<dbReference type="InterPro" id="IPR019734">
    <property type="entry name" value="TPR_rpt"/>
</dbReference>
<dbReference type="Gene3D" id="3.30.70.1230">
    <property type="entry name" value="Nucleotide cyclase"/>
    <property type="match status" value="1"/>
</dbReference>
<dbReference type="InterPro" id="IPR001054">
    <property type="entry name" value="A/G_cyclase"/>
</dbReference>
<dbReference type="EMBL" id="FNYE01000024">
    <property type="protein sequence ID" value="SEJ92659.1"/>
    <property type="molecule type" value="Genomic_DNA"/>
</dbReference>
<dbReference type="PANTHER" id="PTHR12558">
    <property type="entry name" value="CELL DIVISION CYCLE 16,23,27"/>
    <property type="match status" value="1"/>
</dbReference>
<dbReference type="InterPro" id="IPR011990">
    <property type="entry name" value="TPR-like_helical_dom_sf"/>
</dbReference>
<dbReference type="Gene3D" id="1.25.40.10">
    <property type="entry name" value="Tetratricopeptide repeat domain"/>
    <property type="match status" value="1"/>
</dbReference>
<accession>A0A1H7CST2</accession>
<dbReference type="GO" id="GO:0004016">
    <property type="term" value="F:adenylate cyclase activity"/>
    <property type="evidence" value="ECO:0007669"/>
    <property type="project" value="UniProtKB-ARBA"/>
</dbReference>
<dbReference type="Proteomes" id="UP000198866">
    <property type="component" value="Unassembled WGS sequence"/>
</dbReference>
<gene>
    <name evidence="2" type="ORF">SAMN05192539_102425</name>
</gene>
<evidence type="ECO:0000313" key="2">
    <source>
        <dbReference type="EMBL" id="SEJ92659.1"/>
    </source>
</evidence>
<dbReference type="SMART" id="SM00028">
    <property type="entry name" value="TPR"/>
    <property type="match status" value="4"/>
</dbReference>
<dbReference type="SUPFAM" id="SSF48452">
    <property type="entry name" value="TPR-like"/>
    <property type="match status" value="1"/>
</dbReference>
<dbReference type="Pfam" id="PF13432">
    <property type="entry name" value="TPR_16"/>
    <property type="match status" value="1"/>
</dbReference>
<dbReference type="Gene3D" id="3.40.50.10070">
    <property type="entry name" value="TolB, N-terminal domain"/>
    <property type="match status" value="1"/>
</dbReference>
<dbReference type="GO" id="GO:0035556">
    <property type="term" value="P:intracellular signal transduction"/>
    <property type="evidence" value="ECO:0007669"/>
    <property type="project" value="InterPro"/>
</dbReference>
<sequence>MARVPQLHCETFAELPHRDATDREPVAGALQKGLKKVITDSSCPSDGLARVVRTVLFMDLVESCRLIQDNEVEAAGRWRKFKAHIENDIVPAHRGRLIRTEGDGLMVTFVELRDGLAATFEIQHASGEVNTGLPPQQHMLLRMCLHVTELYEDERDVYGRGVNLAARLYTLAGPGEIVVSAQVRDQLTPDLDADIEDLGECHVKHFDQPVRAYRIGPPGPRPVIERGTAFLPELRPTIAVIPFASRGSEAGQQVLGEVMADEIISSLSRTAELQVISRLSTTAFRERDATLDEISAFLGARYVLSGAYRTSGDQVVLVAELAEAKSRHILWTASIKGRATHIMLGEDEMIDRIVAETSGAIIDRELQRARSQALPTLESSTLLMSAIVLMHRGVSHDFNRARDMLEALIERARRQALPHAWLGKWHVLRFNRGWTNDRAAEAQAALGCTRRALDADPECSLAMTIDGFVHTNLLKQLDVGQQRYESALAVNPNDSLAWLLKGTLLAFEGEGDEAVDATERALRLSPLDPLRYFYESLGATAALSAGRYERAVELAQRSLRVNRTHTSTLRALAIAQSLLGDVYAARLTLNEVLAIEPTLTVTSYLERSPSGAYKTGKIWSEALRQAGLPA</sequence>
<evidence type="ECO:0000313" key="3">
    <source>
        <dbReference type="Proteomes" id="UP000198866"/>
    </source>
</evidence>